<evidence type="ECO:0000313" key="1">
    <source>
        <dbReference type="EMBL" id="MDC3415636.1"/>
    </source>
</evidence>
<accession>A0A9X3WEL5</accession>
<dbReference type="EMBL" id="JAMQKC010000001">
    <property type="protein sequence ID" value="MDC3415636.1"/>
    <property type="molecule type" value="Genomic_DNA"/>
</dbReference>
<gene>
    <name evidence="1" type="ORF">NC799_01760</name>
</gene>
<dbReference type="Proteomes" id="UP001145069">
    <property type="component" value="Unassembled WGS sequence"/>
</dbReference>
<protein>
    <submittedName>
        <fullName evidence="1">Post-transcriptional regulator</fullName>
    </submittedName>
</protein>
<keyword evidence="2" id="KW-1185">Reference proteome</keyword>
<evidence type="ECO:0000313" key="2">
    <source>
        <dbReference type="Proteomes" id="UP001145069"/>
    </source>
</evidence>
<dbReference type="RefSeq" id="WP_272444594.1">
    <property type="nucleotide sequence ID" value="NZ_JAMQKC010000001.1"/>
</dbReference>
<sequence length="96" mass="11229">MVIKKPVNEWKSMLTIVIKSKVDEFRMMGYTKTNAEDIWQCLTEKVWKGNPEKRLHEVVQDIFHLKTTTYMSFLTVKTYKDDNLLASIAALTESND</sequence>
<organism evidence="1 2">
    <name type="scientific">Aquibacillus salsiterrae</name>
    <dbReference type="NCBI Taxonomy" id="2950439"/>
    <lineage>
        <taxon>Bacteria</taxon>
        <taxon>Bacillati</taxon>
        <taxon>Bacillota</taxon>
        <taxon>Bacilli</taxon>
        <taxon>Bacillales</taxon>
        <taxon>Bacillaceae</taxon>
        <taxon>Aquibacillus</taxon>
    </lineage>
</organism>
<dbReference type="Pfam" id="PF13797">
    <property type="entry name" value="Post_transc_reg"/>
    <property type="match status" value="1"/>
</dbReference>
<proteinExistence type="predicted"/>
<reference evidence="1" key="1">
    <citation type="submission" date="2022-06" db="EMBL/GenBank/DDBJ databases">
        <title>Aquibacillus sp. a new bacterium isolated from soil saline samples.</title>
        <authorList>
            <person name="Galisteo C."/>
            <person name="De La Haba R."/>
            <person name="Sanchez-Porro C."/>
            <person name="Ventosa A."/>
        </authorList>
    </citation>
    <scope>NUCLEOTIDE SEQUENCE</scope>
    <source>
        <strain evidence="1">3ASR75-54</strain>
    </source>
</reference>
<dbReference type="AlphaFoldDB" id="A0A9X3WEL5"/>
<comment type="caution">
    <text evidence="1">The sequence shown here is derived from an EMBL/GenBank/DDBJ whole genome shotgun (WGS) entry which is preliminary data.</text>
</comment>
<dbReference type="InterPro" id="IPR025716">
    <property type="entry name" value="Post-transcriptional_regulator"/>
</dbReference>
<name>A0A9X3WEL5_9BACI</name>